<evidence type="ECO:0000256" key="2">
    <source>
        <dbReference type="SAM" id="SignalP"/>
    </source>
</evidence>
<dbReference type="EMBL" id="KP401859">
    <property type="protein sequence ID" value="ALL53617.1"/>
    <property type="molecule type" value="Genomic_DNA"/>
</dbReference>
<evidence type="ECO:0000313" key="4">
    <source>
        <dbReference type="EMBL" id="ALL53617.1"/>
    </source>
</evidence>
<name>A0A1B0TH86_9BACT</name>
<feature type="domain" description="Pilus formation protein N-terminal" evidence="3">
    <location>
        <begin position="34"/>
        <end position="101"/>
    </location>
</feature>
<accession>A0A1B0TH86</accession>
<proteinExistence type="predicted"/>
<evidence type="ECO:0000256" key="1">
    <source>
        <dbReference type="SAM" id="MobiDB-lite"/>
    </source>
</evidence>
<keyword evidence="2" id="KW-0732">Signal</keyword>
<dbReference type="AlphaFoldDB" id="A0A1B0TH86"/>
<evidence type="ECO:0000259" key="3">
    <source>
        <dbReference type="Pfam" id="PF13629"/>
    </source>
</evidence>
<dbReference type="Pfam" id="PF13629">
    <property type="entry name" value="T2SS-T3SS_pil_N"/>
    <property type="match status" value="1"/>
</dbReference>
<reference evidence="4" key="1">
    <citation type="submission" date="2015-01" db="EMBL/GenBank/DDBJ databases">
        <title>Ommochrome synthesis by a marine sediment metagenomic clone in Escherichia coli is catalyzed by a bacterial hemerythrin.</title>
        <authorList>
            <person name="Strand T.A."/>
            <person name="Panzella L."/>
            <person name="Ertesvaag H."/>
            <person name="D'Errico G."/>
            <person name="D'Ischia M."/>
            <person name="Drabloes F."/>
            <person name="Valla S."/>
        </authorList>
    </citation>
    <scope>NUCLEOTIDE SEQUENCE</scope>
</reference>
<feature type="chain" id="PRO_5008517191" evidence="2">
    <location>
        <begin position="33"/>
        <end position="166"/>
    </location>
</feature>
<feature type="region of interest" description="Disordered" evidence="1">
    <location>
        <begin position="146"/>
        <end position="166"/>
    </location>
</feature>
<protein>
    <submittedName>
        <fullName evidence="4">Putative pilus assembly protein</fullName>
    </submittedName>
</protein>
<organism evidence="4">
    <name type="scientific">uncultured bacterium fosmid I5J7</name>
    <dbReference type="NCBI Taxonomy" id="1701911"/>
    <lineage>
        <taxon>Bacteria</taxon>
        <taxon>environmental samples</taxon>
    </lineage>
</organism>
<sequence>MQMSSLATPRTFFLGAALGLVGMLAAAGTAIADSSLALDVDDAKLVKLAGEPSTVVVSNPMFADASIQGNKLIVIGKNTGRTKIIVLDFDGKQLANMMVKVQRAESHVVSVYRGGIRRTMNCEPFCDQPLIVNDEHPRYREQNEQITMKTGHSAGEAARGSADGAQ</sequence>
<feature type="signal peptide" evidence="2">
    <location>
        <begin position="1"/>
        <end position="32"/>
    </location>
</feature>
<dbReference type="InterPro" id="IPR032789">
    <property type="entry name" value="T2SS-T3SS_pil_N"/>
</dbReference>